<dbReference type="EMBL" id="QEAM01000133">
    <property type="protein sequence ID" value="TPX45678.1"/>
    <property type="molecule type" value="Genomic_DNA"/>
</dbReference>
<organism evidence="9 11">
    <name type="scientific">Synchytrium endobioticum</name>
    <dbReference type="NCBI Taxonomy" id="286115"/>
    <lineage>
        <taxon>Eukaryota</taxon>
        <taxon>Fungi</taxon>
        <taxon>Fungi incertae sedis</taxon>
        <taxon>Chytridiomycota</taxon>
        <taxon>Chytridiomycota incertae sedis</taxon>
        <taxon>Chytridiomycetes</taxon>
        <taxon>Synchytriales</taxon>
        <taxon>Synchytriaceae</taxon>
        <taxon>Synchytrium</taxon>
    </lineage>
</organism>
<dbReference type="Gene3D" id="1.20.1270.60">
    <property type="entry name" value="Arfaptin homology (AH) domain/BAR domain"/>
    <property type="match status" value="1"/>
</dbReference>
<evidence type="ECO:0000313" key="9">
    <source>
        <dbReference type="EMBL" id="TPX45678.1"/>
    </source>
</evidence>
<evidence type="ECO:0000313" key="10">
    <source>
        <dbReference type="Proteomes" id="UP000317494"/>
    </source>
</evidence>
<evidence type="ECO:0000313" key="8">
    <source>
        <dbReference type="EMBL" id="TPX44980.1"/>
    </source>
</evidence>
<evidence type="ECO:0000256" key="5">
    <source>
        <dbReference type="SAM" id="MobiDB-lite"/>
    </source>
</evidence>
<proteinExistence type="predicted"/>
<dbReference type="GO" id="GO:0030036">
    <property type="term" value="P:actin cytoskeleton organization"/>
    <property type="evidence" value="ECO:0007669"/>
    <property type="project" value="UniProtKB-ARBA"/>
</dbReference>
<reference evidence="10 11" key="1">
    <citation type="journal article" date="2019" name="Sci. Rep.">
        <title>Comparative genomics of chytrid fungi reveal insights into the obligate biotrophic and pathogenic lifestyle of Synchytrium endobioticum.</title>
        <authorList>
            <person name="van de Vossenberg B.T.L.H."/>
            <person name="Warris S."/>
            <person name="Nguyen H.D.T."/>
            <person name="van Gent-Pelzer M.P.E."/>
            <person name="Joly D.L."/>
            <person name="van de Geest H.C."/>
            <person name="Bonants P.J.M."/>
            <person name="Smith D.S."/>
            <person name="Levesque C.A."/>
            <person name="van der Lee T.A.J."/>
        </authorList>
    </citation>
    <scope>NUCLEOTIDE SEQUENCE [LARGE SCALE GENOMIC DNA]</scope>
    <source>
        <strain evidence="9 11">LEV6574</strain>
        <strain evidence="8 10">MB42</strain>
    </source>
</reference>
<dbReference type="InterPro" id="IPR031160">
    <property type="entry name" value="F_BAR_dom"/>
</dbReference>
<evidence type="ECO:0000256" key="3">
    <source>
        <dbReference type="PROSITE-ProRule" id="PRU01077"/>
    </source>
</evidence>
<dbReference type="STRING" id="286115.A0A507D352"/>
<feature type="domain" description="SH3" evidence="6">
    <location>
        <begin position="571"/>
        <end position="639"/>
    </location>
</feature>
<sequence>MPFGTELWDQWRTVENYVDHNMQFFETLNSFLKKRVAIEHEYATALSRLVKGHKDEHQKRSTDRSAGSFQKAVLSSTVAQSWLQLLNETDNMALAHATIAERLETDVRKSLKKQLKENDKSNKTNFDEVRRVLADLRKAIEAMEKTRERYEAAMKGANAARSTYDAAANDTKKKKEDVDKIRLDMEKKSALEKESIEAYKRSIVETNDKKNKHYQEQLPAILDVIQRDDEANRIAVAKELFSKYAEIESAQIPTVTMSTQSMASTFQTISPRYDTDLFVKLMRTGDPAPPDYTFEGIATESVLKAFAKTAKAEPNLEESIMTLPSRKGRKLALERLKTLDENHRDLERRRQGYHTLLAVSPDISQDPKIQKDMTDQRALLEQQLEAVLIKKHKLHVYLATLDGVAPPAPPDLLGVKLSAAQLAHGTTRMSSNPPPCIDTAGAAGHELMDPDGAPRASHSASVSKLDGGGLRPHIPDMSPARRGSLASGGAHLTRTPSSGSGSTQTATPTVPANVGGAVSEPDSPAKADLLRKLMMSHQDARACKKLDRTNDSGSLLGTPLSSTDNIFAPAVTIGRAKALYEFPGNPLDPESSELPVGVGEEVDVVDKLDDGWWRVKKVDAHGAWAEGFVPGSYMQDLRDGF</sequence>
<dbReference type="GO" id="GO:0030864">
    <property type="term" value="C:cortical actin cytoskeleton"/>
    <property type="evidence" value="ECO:0007669"/>
    <property type="project" value="UniProtKB-ARBA"/>
</dbReference>
<dbReference type="Pfam" id="PF00018">
    <property type="entry name" value="SH3_1"/>
    <property type="match status" value="1"/>
</dbReference>
<dbReference type="PROSITE" id="PS51741">
    <property type="entry name" value="F_BAR"/>
    <property type="match status" value="1"/>
</dbReference>
<dbReference type="Proteomes" id="UP000317494">
    <property type="component" value="Unassembled WGS sequence"/>
</dbReference>
<feature type="domain" description="F-BAR" evidence="7">
    <location>
        <begin position="1"/>
        <end position="274"/>
    </location>
</feature>
<dbReference type="PROSITE" id="PS50002">
    <property type="entry name" value="SH3"/>
    <property type="match status" value="1"/>
</dbReference>
<dbReference type="SUPFAM" id="SSF103657">
    <property type="entry name" value="BAR/IMD domain-like"/>
    <property type="match status" value="1"/>
</dbReference>
<comment type="caution">
    <text evidence="9">The sequence shown here is derived from an EMBL/GenBank/DDBJ whole genome shotgun (WGS) entry which is preliminary data.</text>
</comment>
<evidence type="ECO:0000313" key="11">
    <source>
        <dbReference type="Proteomes" id="UP000320475"/>
    </source>
</evidence>
<feature type="compositionally biased region" description="Polar residues" evidence="5">
    <location>
        <begin position="494"/>
        <end position="510"/>
    </location>
</feature>
<name>A0A507D352_9FUNG</name>
<feature type="region of interest" description="Disordered" evidence="5">
    <location>
        <begin position="425"/>
        <end position="523"/>
    </location>
</feature>
<feature type="coiled-coil region" evidence="4">
    <location>
        <begin position="126"/>
        <end position="160"/>
    </location>
</feature>
<dbReference type="InterPro" id="IPR001060">
    <property type="entry name" value="FCH_dom"/>
</dbReference>
<dbReference type="InterPro" id="IPR027267">
    <property type="entry name" value="AH/BAR_dom_sf"/>
</dbReference>
<dbReference type="EMBL" id="QEAN01000162">
    <property type="protein sequence ID" value="TPX44980.1"/>
    <property type="molecule type" value="Genomic_DNA"/>
</dbReference>
<dbReference type="AlphaFoldDB" id="A0A507D352"/>
<dbReference type="SMART" id="SM00326">
    <property type="entry name" value="SH3"/>
    <property type="match status" value="1"/>
</dbReference>
<dbReference type="OrthoDB" id="8783038at2759"/>
<dbReference type="Gene3D" id="2.30.30.40">
    <property type="entry name" value="SH3 Domains"/>
    <property type="match status" value="1"/>
</dbReference>
<evidence type="ECO:0008006" key="12">
    <source>
        <dbReference type="Google" id="ProtNLM"/>
    </source>
</evidence>
<protein>
    <recommendedName>
        <fullName evidence="12">SH3 domain-containing protein</fullName>
    </recommendedName>
</protein>
<dbReference type="PANTHER" id="PTHR15735">
    <property type="entry name" value="FCH AND DOUBLE SH3 DOMAINS PROTEIN"/>
    <property type="match status" value="1"/>
</dbReference>
<dbReference type="InterPro" id="IPR001452">
    <property type="entry name" value="SH3_domain"/>
</dbReference>
<dbReference type="SUPFAM" id="SSF50044">
    <property type="entry name" value="SH3-domain"/>
    <property type="match status" value="1"/>
</dbReference>
<keyword evidence="1 2" id="KW-0728">SH3 domain</keyword>
<dbReference type="SMART" id="SM00055">
    <property type="entry name" value="FCH"/>
    <property type="match status" value="1"/>
</dbReference>
<evidence type="ECO:0000259" key="7">
    <source>
        <dbReference type="PROSITE" id="PS51741"/>
    </source>
</evidence>
<dbReference type="PANTHER" id="PTHR15735:SF12">
    <property type="entry name" value="CDC42-INTERACTING PROTEIN 4, ISOFORM B"/>
    <property type="match status" value="1"/>
</dbReference>
<gene>
    <name evidence="9" type="ORF">SeLEV6574_g03720</name>
    <name evidence="8" type="ORF">SeMB42_g04148</name>
</gene>
<evidence type="ECO:0000259" key="6">
    <source>
        <dbReference type="PROSITE" id="PS50002"/>
    </source>
</evidence>
<keyword evidence="3 4" id="KW-0175">Coiled coil</keyword>
<evidence type="ECO:0000256" key="2">
    <source>
        <dbReference type="PROSITE-ProRule" id="PRU00192"/>
    </source>
</evidence>
<dbReference type="Pfam" id="PF00611">
    <property type="entry name" value="FCH"/>
    <property type="match status" value="1"/>
</dbReference>
<dbReference type="Proteomes" id="UP000320475">
    <property type="component" value="Unassembled WGS sequence"/>
</dbReference>
<evidence type="ECO:0000256" key="1">
    <source>
        <dbReference type="ARBA" id="ARBA00022443"/>
    </source>
</evidence>
<dbReference type="InterPro" id="IPR036028">
    <property type="entry name" value="SH3-like_dom_sf"/>
</dbReference>
<dbReference type="VEuPathDB" id="FungiDB:SeMB42_g04148"/>
<accession>A0A507D352</accession>
<keyword evidence="10" id="KW-1185">Reference proteome</keyword>
<evidence type="ECO:0000256" key="4">
    <source>
        <dbReference type="SAM" id="Coils"/>
    </source>
</evidence>